<dbReference type="CDD" id="cd00913">
    <property type="entry name" value="PCD_DCoH_subfamily_a"/>
    <property type="match status" value="1"/>
</dbReference>
<name>A0ABT9E7R4_9PROT</name>
<dbReference type="Pfam" id="PF01329">
    <property type="entry name" value="Pterin_4a"/>
    <property type="match status" value="1"/>
</dbReference>
<dbReference type="EC" id="4.2.1.96" evidence="4"/>
<comment type="caution">
    <text evidence="6">The sequence shown here is derived from an EMBL/GenBank/DDBJ whole genome shotgun (WGS) entry which is preliminary data.</text>
</comment>
<evidence type="ECO:0000313" key="7">
    <source>
        <dbReference type="Proteomes" id="UP001243009"/>
    </source>
</evidence>
<evidence type="ECO:0000256" key="1">
    <source>
        <dbReference type="ARBA" id="ARBA00001554"/>
    </source>
</evidence>
<comment type="catalytic activity">
    <reaction evidence="1 4">
        <text>(4aS,6R)-4a-hydroxy-L-erythro-5,6,7,8-tetrahydrobiopterin = (6R)-L-erythro-6,7-dihydrobiopterin + H2O</text>
        <dbReference type="Rhea" id="RHEA:11920"/>
        <dbReference type="ChEBI" id="CHEBI:15377"/>
        <dbReference type="ChEBI" id="CHEBI:15642"/>
        <dbReference type="ChEBI" id="CHEBI:43120"/>
        <dbReference type="EC" id="4.2.1.96"/>
    </reaction>
</comment>
<protein>
    <recommendedName>
        <fullName evidence="4">Putative pterin-4-alpha-carbinolamine dehydratase</fullName>
        <shortName evidence="4">PHS</shortName>
        <ecNumber evidence="4">4.2.1.96</ecNumber>
    </recommendedName>
    <alternativeName>
        <fullName evidence="4">4-alpha-hydroxy-tetrahydropterin dehydratase</fullName>
    </alternativeName>
    <alternativeName>
        <fullName evidence="4">Pterin carbinolamine dehydratase</fullName>
        <shortName evidence="4">PCD</shortName>
    </alternativeName>
</protein>
<evidence type="ECO:0000256" key="3">
    <source>
        <dbReference type="ARBA" id="ARBA00023239"/>
    </source>
</evidence>
<dbReference type="InterPro" id="IPR001533">
    <property type="entry name" value="Pterin_deHydtase"/>
</dbReference>
<accession>A0ABT9E7R4</accession>
<comment type="similarity">
    <text evidence="2 4">Belongs to the pterin-4-alpha-carbinolamine dehydratase family.</text>
</comment>
<proteinExistence type="inferred from homology"/>
<sequence>MAWMAAGHPTDTVPGDQSVGRQQYGEHIGGKDLHPVPRWRSAADGGRGEGYREQAPDWSLMDDATRIERRFQFKDFREAFAFATGAAELAEAEGHHPDITFGWGYATVSLRTKKIKGLHENDFIMAAKLDRLAADPAAGTARQGN</sequence>
<organism evidence="6 7">
    <name type="scientific">Paracraurococcus lichenis</name>
    <dbReference type="NCBI Taxonomy" id="3064888"/>
    <lineage>
        <taxon>Bacteria</taxon>
        <taxon>Pseudomonadati</taxon>
        <taxon>Pseudomonadota</taxon>
        <taxon>Alphaproteobacteria</taxon>
        <taxon>Acetobacterales</taxon>
        <taxon>Roseomonadaceae</taxon>
        <taxon>Paracraurococcus</taxon>
    </lineage>
</organism>
<dbReference type="InterPro" id="IPR036428">
    <property type="entry name" value="PCD_sf"/>
</dbReference>
<keyword evidence="7" id="KW-1185">Reference proteome</keyword>
<dbReference type="HAMAP" id="MF_00434">
    <property type="entry name" value="Pterin_4_alpha"/>
    <property type="match status" value="1"/>
</dbReference>
<evidence type="ECO:0000313" key="6">
    <source>
        <dbReference type="EMBL" id="MDO9712251.1"/>
    </source>
</evidence>
<gene>
    <name evidence="6" type="ORF">Q7A36_28165</name>
</gene>
<dbReference type="PANTHER" id="PTHR42805:SF1">
    <property type="entry name" value="PTERIN-4-ALPHA-CARBINOLAMINE DEHYDRATASE-RELATED"/>
    <property type="match status" value="1"/>
</dbReference>
<reference evidence="6 7" key="1">
    <citation type="submission" date="2023-08" db="EMBL/GenBank/DDBJ databases">
        <title>The draft genome sequence of Paracraurococcus sp. LOR1-02.</title>
        <authorList>
            <person name="Kingkaew E."/>
            <person name="Tanasupawat S."/>
        </authorList>
    </citation>
    <scope>NUCLEOTIDE SEQUENCE [LARGE SCALE GENOMIC DNA]</scope>
    <source>
        <strain evidence="6 7">LOR1-02</strain>
    </source>
</reference>
<keyword evidence="3 4" id="KW-0456">Lyase</keyword>
<evidence type="ECO:0000256" key="4">
    <source>
        <dbReference type="HAMAP-Rule" id="MF_00434"/>
    </source>
</evidence>
<feature type="region of interest" description="Disordered" evidence="5">
    <location>
        <begin position="1"/>
        <end position="54"/>
    </location>
</feature>
<dbReference type="InterPro" id="IPR050376">
    <property type="entry name" value="Pterin-4-alpha-carb_dehyd"/>
</dbReference>
<dbReference type="Gene3D" id="3.30.1360.20">
    <property type="entry name" value="Transcriptional coactivator/pterin dehydratase"/>
    <property type="match status" value="1"/>
</dbReference>
<evidence type="ECO:0000256" key="5">
    <source>
        <dbReference type="SAM" id="MobiDB-lite"/>
    </source>
</evidence>
<evidence type="ECO:0000256" key="2">
    <source>
        <dbReference type="ARBA" id="ARBA00006472"/>
    </source>
</evidence>
<dbReference type="RefSeq" id="WP_305107106.1">
    <property type="nucleotide sequence ID" value="NZ_JAUTWS010000043.1"/>
</dbReference>
<dbReference type="EMBL" id="JAUTWS010000043">
    <property type="protein sequence ID" value="MDO9712251.1"/>
    <property type="molecule type" value="Genomic_DNA"/>
</dbReference>
<dbReference type="SUPFAM" id="SSF55248">
    <property type="entry name" value="PCD-like"/>
    <property type="match status" value="1"/>
</dbReference>
<dbReference type="Proteomes" id="UP001243009">
    <property type="component" value="Unassembled WGS sequence"/>
</dbReference>
<dbReference type="PANTHER" id="PTHR42805">
    <property type="entry name" value="PTERIN-4-ALPHA-CARBINOLAMINE DEHYDRATASE-RELATED"/>
    <property type="match status" value="1"/>
</dbReference>